<evidence type="ECO:0000256" key="5">
    <source>
        <dbReference type="ARBA" id="ARBA00023002"/>
    </source>
</evidence>
<dbReference type="AlphaFoldDB" id="A0AAJ4W8K5"/>
<dbReference type="EMBL" id="FOLW01000001">
    <property type="protein sequence ID" value="SFC18964.1"/>
    <property type="molecule type" value="Genomic_DNA"/>
</dbReference>
<sequence>MNTLFSPIRIGQFNLNNRIGFAPMSRLAALDDTFPARCRELLVNRAESGCAIITTEALAIKTTAPSSLMGQSLFYSDKHVQEWRSINQQIRRYGAVPIIQLNHSGRLANDRRAWNEGSCISSGDIPHCGLDRMTKRPYVRPKAMMQQEINQLIESFVCSAKQAVKAGFAGIEINCAHGYLLNQFIAESINNRQDCYGGNIANRFKIVTDLFCALRVATEGKVLLSIRLSYQNSASAADKLFNKESQLAQAMAILAKSDIDIISLSCPEMLDDPIGYTLHFASLVRKYWSRYLFAAGGIHNQDTANRILNYADIAMVGKSLLLTPQWIELAKNNWPLDSFDRKDCQEIYGNKILY</sequence>
<dbReference type="Proteomes" id="UP000226420">
    <property type="component" value="Unassembled WGS sequence"/>
</dbReference>
<keyword evidence="4" id="KW-0521">NADP</keyword>
<comment type="caution">
    <text evidence="7">The sequence shown here is derived from an EMBL/GenBank/DDBJ whole genome shotgun (WGS) entry which is preliminary data.</text>
</comment>
<evidence type="ECO:0000313" key="8">
    <source>
        <dbReference type="Proteomes" id="UP000226420"/>
    </source>
</evidence>
<proteinExistence type="predicted"/>
<evidence type="ECO:0000256" key="1">
    <source>
        <dbReference type="ARBA" id="ARBA00001917"/>
    </source>
</evidence>
<dbReference type="GO" id="GO:0003959">
    <property type="term" value="F:NADPH dehydrogenase activity"/>
    <property type="evidence" value="ECO:0007669"/>
    <property type="project" value="InterPro"/>
</dbReference>
<keyword evidence="2" id="KW-0285">Flavoprotein</keyword>
<protein>
    <submittedName>
        <fullName evidence="7">2,4-dienoyl-CoA reductase</fullName>
    </submittedName>
</protein>
<feature type="domain" description="NADH:flavin oxidoreductase/NADH oxidase N-terminal" evidence="6">
    <location>
        <begin position="4"/>
        <end position="335"/>
    </location>
</feature>
<dbReference type="InterPro" id="IPR001155">
    <property type="entry name" value="OxRdtase_FMN_N"/>
</dbReference>
<evidence type="ECO:0000256" key="4">
    <source>
        <dbReference type="ARBA" id="ARBA00022857"/>
    </source>
</evidence>
<evidence type="ECO:0000313" key="7">
    <source>
        <dbReference type="EMBL" id="SFC18964.1"/>
    </source>
</evidence>
<dbReference type="Pfam" id="PF00724">
    <property type="entry name" value="Oxidored_FMN"/>
    <property type="match status" value="1"/>
</dbReference>
<evidence type="ECO:0000256" key="3">
    <source>
        <dbReference type="ARBA" id="ARBA00022643"/>
    </source>
</evidence>
<organism evidence="7 8">
    <name type="scientific">Pragia fontium DSM 5563 = ATCC 49100</name>
    <dbReference type="NCBI Taxonomy" id="1122977"/>
    <lineage>
        <taxon>Bacteria</taxon>
        <taxon>Pseudomonadati</taxon>
        <taxon>Pseudomonadota</taxon>
        <taxon>Gammaproteobacteria</taxon>
        <taxon>Enterobacterales</taxon>
        <taxon>Budviciaceae</taxon>
        <taxon>Pragia</taxon>
    </lineage>
</organism>
<dbReference type="GO" id="GO:0050661">
    <property type="term" value="F:NADP binding"/>
    <property type="evidence" value="ECO:0007669"/>
    <property type="project" value="InterPro"/>
</dbReference>
<dbReference type="PANTHER" id="PTHR43303">
    <property type="entry name" value="NADPH DEHYDROGENASE C23G7.10C-RELATED"/>
    <property type="match status" value="1"/>
</dbReference>
<keyword evidence="5" id="KW-0560">Oxidoreductase</keyword>
<comment type="cofactor">
    <cofactor evidence="1">
        <name>FMN</name>
        <dbReference type="ChEBI" id="CHEBI:58210"/>
    </cofactor>
</comment>
<dbReference type="SUPFAM" id="SSF51395">
    <property type="entry name" value="FMN-linked oxidoreductases"/>
    <property type="match status" value="1"/>
</dbReference>
<name>A0AAJ4W8K5_9GAMM</name>
<dbReference type="RefSeq" id="WP_074820552.1">
    <property type="nucleotide sequence ID" value="NZ_FOLW01000001.1"/>
</dbReference>
<gene>
    <name evidence="7" type="ORF">SAMN02745723_101608</name>
</gene>
<accession>A0AAJ4W8K5</accession>
<dbReference type="PANTHER" id="PTHR43303:SF4">
    <property type="entry name" value="NADPH DEHYDROGENASE C23G7.10C-RELATED"/>
    <property type="match status" value="1"/>
</dbReference>
<dbReference type="InterPro" id="IPR013785">
    <property type="entry name" value="Aldolase_TIM"/>
</dbReference>
<evidence type="ECO:0000256" key="2">
    <source>
        <dbReference type="ARBA" id="ARBA00022630"/>
    </source>
</evidence>
<dbReference type="InterPro" id="IPR044152">
    <property type="entry name" value="YqjM-like"/>
</dbReference>
<evidence type="ECO:0000259" key="6">
    <source>
        <dbReference type="Pfam" id="PF00724"/>
    </source>
</evidence>
<keyword evidence="3" id="KW-0288">FMN</keyword>
<reference evidence="7 8" key="1">
    <citation type="submission" date="2016-10" db="EMBL/GenBank/DDBJ databases">
        <authorList>
            <person name="Varghese N."/>
            <person name="Submissions S."/>
        </authorList>
    </citation>
    <scope>NUCLEOTIDE SEQUENCE [LARGE SCALE GENOMIC DNA]</scope>
    <source>
        <strain evidence="7 8">DSM 5563</strain>
    </source>
</reference>
<dbReference type="GO" id="GO:0010181">
    <property type="term" value="F:FMN binding"/>
    <property type="evidence" value="ECO:0007669"/>
    <property type="project" value="InterPro"/>
</dbReference>
<dbReference type="Gene3D" id="3.20.20.70">
    <property type="entry name" value="Aldolase class I"/>
    <property type="match status" value="1"/>
</dbReference>